<keyword evidence="2 5" id="KW-0812">Transmembrane</keyword>
<evidence type="ECO:0000256" key="2">
    <source>
        <dbReference type="ARBA" id="ARBA00022692"/>
    </source>
</evidence>
<evidence type="ECO:0000256" key="3">
    <source>
        <dbReference type="ARBA" id="ARBA00022989"/>
    </source>
</evidence>
<dbReference type="OrthoDB" id="9808930at2"/>
<evidence type="ECO:0000256" key="1">
    <source>
        <dbReference type="ARBA" id="ARBA00004141"/>
    </source>
</evidence>
<proteinExistence type="predicted"/>
<evidence type="ECO:0000256" key="4">
    <source>
        <dbReference type="ARBA" id="ARBA00023136"/>
    </source>
</evidence>
<dbReference type="InterPro" id="IPR019109">
    <property type="entry name" value="MamF_MmsF"/>
</dbReference>
<feature type="transmembrane region" description="Helical" evidence="5">
    <location>
        <begin position="76"/>
        <end position="94"/>
    </location>
</feature>
<accession>A0A220U4J2</accession>
<gene>
    <name evidence="6" type="ORF">CFK37_12100</name>
</gene>
<evidence type="ECO:0000313" key="6">
    <source>
        <dbReference type="EMBL" id="ASK62836.1"/>
    </source>
</evidence>
<comment type="subcellular location">
    <subcellularLocation>
        <location evidence="1">Membrane</location>
        <topology evidence="1">Multi-pass membrane protein</topology>
    </subcellularLocation>
</comment>
<reference evidence="6 7" key="1">
    <citation type="submission" date="2017-07" db="EMBL/GenBank/DDBJ databases">
        <title>Virgibacillus sp. LM2416.</title>
        <authorList>
            <person name="Tak E.J."/>
            <person name="Bae J.-W."/>
        </authorList>
    </citation>
    <scope>NUCLEOTIDE SEQUENCE [LARGE SCALE GENOMIC DNA]</scope>
    <source>
        <strain evidence="6 7">LM2416</strain>
    </source>
</reference>
<name>A0A220U4J2_9BACI</name>
<dbReference type="Proteomes" id="UP000198312">
    <property type="component" value="Chromosome"/>
</dbReference>
<feature type="transmembrane region" description="Helical" evidence="5">
    <location>
        <begin position="12"/>
        <end position="36"/>
    </location>
</feature>
<keyword evidence="3 5" id="KW-1133">Transmembrane helix</keyword>
<organism evidence="6 7">
    <name type="scientific">Virgibacillus phasianinus</name>
    <dbReference type="NCBI Taxonomy" id="2017483"/>
    <lineage>
        <taxon>Bacteria</taxon>
        <taxon>Bacillati</taxon>
        <taxon>Bacillota</taxon>
        <taxon>Bacilli</taxon>
        <taxon>Bacillales</taxon>
        <taxon>Bacillaceae</taxon>
        <taxon>Virgibacillus</taxon>
    </lineage>
</organism>
<dbReference type="AlphaFoldDB" id="A0A220U4J2"/>
<evidence type="ECO:0000256" key="5">
    <source>
        <dbReference type="SAM" id="Phobius"/>
    </source>
</evidence>
<protein>
    <recommendedName>
        <fullName evidence="8">DUF4870 domain-containing protein</fullName>
    </recommendedName>
</protein>
<keyword evidence="7" id="KW-1185">Reference proteome</keyword>
<keyword evidence="4 5" id="KW-0472">Membrane</keyword>
<dbReference type="Pfam" id="PF09685">
    <property type="entry name" value="MamF_MmsF"/>
    <property type="match status" value="1"/>
</dbReference>
<evidence type="ECO:0000313" key="7">
    <source>
        <dbReference type="Proteomes" id="UP000198312"/>
    </source>
</evidence>
<feature type="transmembrane region" description="Helical" evidence="5">
    <location>
        <begin position="51"/>
        <end position="70"/>
    </location>
</feature>
<sequence length="112" mass="12987">MSDYNQVSNDERLLAMLLYLVSFPLPILGPLVIWLIKRDGSAFIDYHGKEYFNFFISYSIYAFISTILIILLIGLLLIWIVGIMAVVFTIVALIKAYSGERYRFPLIFRLIK</sequence>
<dbReference type="KEGG" id="vil:CFK37_12100"/>
<evidence type="ECO:0008006" key="8">
    <source>
        <dbReference type="Google" id="ProtNLM"/>
    </source>
</evidence>
<dbReference type="RefSeq" id="WP_089062095.1">
    <property type="nucleotide sequence ID" value="NZ_CP022315.1"/>
</dbReference>
<dbReference type="EMBL" id="CP022315">
    <property type="protein sequence ID" value="ASK62836.1"/>
    <property type="molecule type" value="Genomic_DNA"/>
</dbReference>